<dbReference type="Pfam" id="PF01844">
    <property type="entry name" value="HNH"/>
    <property type="match status" value="1"/>
</dbReference>
<gene>
    <name evidence="4" type="ORF">DFO65_103422</name>
</gene>
<evidence type="ECO:0000256" key="2">
    <source>
        <dbReference type="SAM" id="MobiDB-lite"/>
    </source>
</evidence>
<evidence type="ECO:0000313" key="4">
    <source>
        <dbReference type="EMBL" id="RBP73124.1"/>
    </source>
</evidence>
<dbReference type="Gene3D" id="1.10.30.50">
    <property type="match status" value="1"/>
</dbReference>
<dbReference type="Proteomes" id="UP000253509">
    <property type="component" value="Unassembled WGS sequence"/>
</dbReference>
<keyword evidence="4" id="KW-0255">Endonuclease</keyword>
<feature type="region of interest" description="Disordered" evidence="2">
    <location>
        <begin position="383"/>
        <end position="406"/>
    </location>
</feature>
<organism evidence="4 5">
    <name type="scientific">Brevibacterium celere</name>
    <dbReference type="NCBI Taxonomy" id="225845"/>
    <lineage>
        <taxon>Bacteria</taxon>
        <taxon>Bacillati</taxon>
        <taxon>Actinomycetota</taxon>
        <taxon>Actinomycetes</taxon>
        <taxon>Micrococcales</taxon>
        <taxon>Brevibacteriaceae</taxon>
        <taxon>Brevibacterium</taxon>
    </lineage>
</organism>
<proteinExistence type="inferred from homology"/>
<accession>A0A366IL09</accession>
<dbReference type="RefSeq" id="WP_113903574.1">
    <property type="nucleotide sequence ID" value="NZ_QNSB01000003.1"/>
</dbReference>
<evidence type="ECO:0000256" key="1">
    <source>
        <dbReference type="ARBA" id="ARBA00023450"/>
    </source>
</evidence>
<keyword evidence="5" id="KW-1185">Reference proteome</keyword>
<dbReference type="InterPro" id="IPR003870">
    <property type="entry name" value="DUF222"/>
</dbReference>
<dbReference type="Pfam" id="PF02720">
    <property type="entry name" value="DUF222"/>
    <property type="match status" value="1"/>
</dbReference>
<keyword evidence="4" id="KW-0378">Hydrolase</keyword>
<comment type="similarity">
    <text evidence="1">Belongs to the Rv1128c/1148c/1588c/1702c/1945/3466 family.</text>
</comment>
<dbReference type="SMART" id="SM00507">
    <property type="entry name" value="HNHc"/>
    <property type="match status" value="1"/>
</dbReference>
<dbReference type="AlphaFoldDB" id="A0A366IL09"/>
<dbReference type="GO" id="GO:0008270">
    <property type="term" value="F:zinc ion binding"/>
    <property type="evidence" value="ECO:0007669"/>
    <property type="project" value="InterPro"/>
</dbReference>
<reference evidence="4 5" key="1">
    <citation type="submission" date="2018-06" db="EMBL/GenBank/DDBJ databases">
        <title>Freshwater and sediment microbial communities from various areas in North America, analyzing microbe dynamics in response to fracking.</title>
        <authorList>
            <person name="Lamendella R."/>
        </authorList>
    </citation>
    <scope>NUCLEOTIDE SEQUENCE [LARGE SCALE GENOMIC DNA]</scope>
    <source>
        <strain evidence="4 5">3b_TX</strain>
    </source>
</reference>
<comment type="caution">
    <text evidence="4">The sequence shown here is derived from an EMBL/GenBank/DDBJ whole genome shotgun (WGS) entry which is preliminary data.</text>
</comment>
<keyword evidence="4" id="KW-0540">Nuclease</keyword>
<dbReference type="CDD" id="cd00085">
    <property type="entry name" value="HNHc"/>
    <property type="match status" value="1"/>
</dbReference>
<sequence length="511" mass="54765">MEAQHAIDALAEVDRLGALLRSLPPGATECEALDRITAFEELKAALTGAQAREAVAFDQLRRTRDRSNDVPAAQQGRRAGDEIGLARRTSPGTGRKFLTTARVLTAELPATFAALSSGVISEAKAQIIVDETADLTAEQRRRVDRRMRTTLPEVGLTTLRNEARALAAEIAADAAGEQAARAAGQRRVTMSPTRHGLGRVSATLPLLQAVAVYEGLRTAADTAVAAGAAEGRTHSQVMADLLVERATGQADAAAVPVEVNVVIDVDSLIDSGPVPAWLPGFGPVPSRTAREMIAANEARVFLRRLFTSPTENQLVGMESKRREFSGQLRRMVVFRDDVCRTPWCDARIKHADHAVPVAQGGSTTWDNASGLCASCNYAKEHPGWSHRSAEGGLEVSTPAGRSYRVGPRPFVTRMRVPRRSLNTPAGARDWRQTLGGFLEPERPPRALAPPPAALPSRPPPAPAPRPERPPPAPPQRLGRPSPSQSLMEADPDPVPSQVELQLLSHLLIAAT</sequence>
<name>A0A366IL09_9MICO</name>
<dbReference type="GO" id="GO:0004519">
    <property type="term" value="F:endonuclease activity"/>
    <property type="evidence" value="ECO:0007669"/>
    <property type="project" value="UniProtKB-KW"/>
</dbReference>
<feature type="region of interest" description="Disordered" evidence="2">
    <location>
        <begin position="62"/>
        <end position="91"/>
    </location>
</feature>
<dbReference type="EMBL" id="QNSB01000003">
    <property type="protein sequence ID" value="RBP73124.1"/>
    <property type="molecule type" value="Genomic_DNA"/>
</dbReference>
<evidence type="ECO:0000313" key="5">
    <source>
        <dbReference type="Proteomes" id="UP000253509"/>
    </source>
</evidence>
<dbReference type="InterPro" id="IPR002711">
    <property type="entry name" value="HNH"/>
</dbReference>
<evidence type="ECO:0000259" key="3">
    <source>
        <dbReference type="SMART" id="SM00507"/>
    </source>
</evidence>
<protein>
    <submittedName>
        <fullName evidence="4">HNH endonuclease</fullName>
    </submittedName>
</protein>
<feature type="domain" description="HNH nuclease" evidence="3">
    <location>
        <begin position="327"/>
        <end position="377"/>
    </location>
</feature>
<feature type="compositionally biased region" description="Pro residues" evidence="2">
    <location>
        <begin position="446"/>
        <end position="474"/>
    </location>
</feature>
<dbReference type="GO" id="GO:0003676">
    <property type="term" value="F:nucleic acid binding"/>
    <property type="evidence" value="ECO:0007669"/>
    <property type="project" value="InterPro"/>
</dbReference>
<dbReference type="InterPro" id="IPR003615">
    <property type="entry name" value="HNH_nuc"/>
</dbReference>
<feature type="region of interest" description="Disordered" evidence="2">
    <location>
        <begin position="436"/>
        <end position="497"/>
    </location>
</feature>